<protein>
    <submittedName>
        <fullName evidence="3">Bug family tripartite tricarboxylate transporter substrate binding protein</fullName>
    </submittedName>
</protein>
<evidence type="ECO:0000313" key="3">
    <source>
        <dbReference type="EMBL" id="MFC4789382.1"/>
    </source>
</evidence>
<name>A0ABV9QF89_9BURK</name>
<gene>
    <name evidence="3" type="ORF">ACFO6X_10380</name>
</gene>
<dbReference type="EMBL" id="JBHSHJ010000007">
    <property type="protein sequence ID" value="MFC4789382.1"/>
    <property type="molecule type" value="Genomic_DNA"/>
</dbReference>
<dbReference type="Proteomes" id="UP001596001">
    <property type="component" value="Unassembled WGS sequence"/>
</dbReference>
<feature type="chain" id="PRO_5047225194" evidence="2">
    <location>
        <begin position="34"/>
        <end position="333"/>
    </location>
</feature>
<keyword evidence="4" id="KW-1185">Reference proteome</keyword>
<dbReference type="Pfam" id="PF03401">
    <property type="entry name" value="TctC"/>
    <property type="match status" value="1"/>
</dbReference>
<dbReference type="RefSeq" id="WP_382432709.1">
    <property type="nucleotide sequence ID" value="NZ_JBHSHJ010000007.1"/>
</dbReference>
<dbReference type="InterPro" id="IPR042100">
    <property type="entry name" value="Bug_dom1"/>
</dbReference>
<dbReference type="Gene3D" id="3.40.190.10">
    <property type="entry name" value="Periplasmic binding protein-like II"/>
    <property type="match status" value="1"/>
</dbReference>
<dbReference type="Gene3D" id="3.40.190.150">
    <property type="entry name" value="Bordetella uptake gene, domain 1"/>
    <property type="match status" value="1"/>
</dbReference>
<accession>A0ABV9QF89</accession>
<dbReference type="PANTHER" id="PTHR42928">
    <property type="entry name" value="TRICARBOXYLATE-BINDING PROTEIN"/>
    <property type="match status" value="1"/>
</dbReference>
<reference evidence="4" key="1">
    <citation type="journal article" date="2019" name="Int. J. Syst. Evol. Microbiol.">
        <title>The Global Catalogue of Microorganisms (GCM) 10K type strain sequencing project: providing services to taxonomists for standard genome sequencing and annotation.</title>
        <authorList>
            <consortium name="The Broad Institute Genomics Platform"/>
            <consortium name="The Broad Institute Genome Sequencing Center for Infectious Disease"/>
            <person name="Wu L."/>
            <person name="Ma J."/>
        </authorList>
    </citation>
    <scope>NUCLEOTIDE SEQUENCE [LARGE SCALE GENOMIC DNA]</scope>
    <source>
        <strain evidence="4">CCUG 49452</strain>
    </source>
</reference>
<sequence length="333" mass="34543">MSQKKSLINLGRRHATASALLALGALHGTVALAQAPVYPAKAITFVVPFAAGSATDQLARALGQSITTETKQPVVIDNKAGASGMIAASAVAKAAANGYSVLITTNTTHAANEHLYKKLSYDPVKDFAPVTGLGKGGQVLVVNASAPYKNVGELLAFAKKNPSKLSFGSGSSSSRMAGEMLKQLAGVDILHVPYKSNPLAITDLLGGQIDLMITDTSTGVPQVKAGKLRALGYSTQKRSAQLPDVPTLDEAGVKGYDMGYWFAAYVPVGTPAPVVARLNELLAAATQSAAAKSFFDNAGSEAWTTSPDELAKFQAAETRKWGKVIKAAGIEAE</sequence>
<dbReference type="CDD" id="cd07012">
    <property type="entry name" value="PBP2_Bug_TTT"/>
    <property type="match status" value="1"/>
</dbReference>
<dbReference type="SUPFAM" id="SSF53850">
    <property type="entry name" value="Periplasmic binding protein-like II"/>
    <property type="match status" value="1"/>
</dbReference>
<proteinExistence type="inferred from homology"/>
<evidence type="ECO:0000256" key="2">
    <source>
        <dbReference type="SAM" id="SignalP"/>
    </source>
</evidence>
<comment type="similarity">
    <text evidence="1">Belongs to the UPF0065 (bug) family.</text>
</comment>
<organism evidence="3 4">
    <name type="scientific">Giesbergeria sinuosa</name>
    <dbReference type="NCBI Taxonomy" id="80883"/>
    <lineage>
        <taxon>Bacteria</taxon>
        <taxon>Pseudomonadati</taxon>
        <taxon>Pseudomonadota</taxon>
        <taxon>Betaproteobacteria</taxon>
        <taxon>Burkholderiales</taxon>
        <taxon>Comamonadaceae</taxon>
        <taxon>Giesbergeria</taxon>
    </lineage>
</organism>
<evidence type="ECO:0000256" key="1">
    <source>
        <dbReference type="ARBA" id="ARBA00006987"/>
    </source>
</evidence>
<evidence type="ECO:0000313" key="4">
    <source>
        <dbReference type="Proteomes" id="UP001596001"/>
    </source>
</evidence>
<dbReference type="InterPro" id="IPR005064">
    <property type="entry name" value="BUG"/>
</dbReference>
<comment type="caution">
    <text evidence="3">The sequence shown here is derived from an EMBL/GenBank/DDBJ whole genome shotgun (WGS) entry which is preliminary data.</text>
</comment>
<keyword evidence="2" id="KW-0732">Signal</keyword>
<feature type="signal peptide" evidence="2">
    <location>
        <begin position="1"/>
        <end position="33"/>
    </location>
</feature>
<dbReference type="PANTHER" id="PTHR42928:SF5">
    <property type="entry name" value="BLR1237 PROTEIN"/>
    <property type="match status" value="1"/>
</dbReference>
<dbReference type="PIRSF" id="PIRSF017082">
    <property type="entry name" value="YflP"/>
    <property type="match status" value="1"/>
</dbReference>